<feature type="region of interest" description="Disordered" evidence="1">
    <location>
        <begin position="1"/>
        <end position="46"/>
    </location>
</feature>
<feature type="compositionally biased region" description="Low complexity" evidence="1">
    <location>
        <begin position="22"/>
        <end position="32"/>
    </location>
</feature>
<dbReference type="AlphaFoldDB" id="A0A812VKN0"/>
<comment type="caution">
    <text evidence="2">The sequence shown here is derived from an EMBL/GenBank/DDBJ whole genome shotgun (WGS) entry which is preliminary data.</text>
</comment>
<evidence type="ECO:0000313" key="3">
    <source>
        <dbReference type="Proteomes" id="UP000649617"/>
    </source>
</evidence>
<dbReference type="EMBL" id="CAJNIZ010042380">
    <property type="protein sequence ID" value="CAE7623990.1"/>
    <property type="molecule type" value="Genomic_DNA"/>
</dbReference>
<sequence>EEPAHGAKNGGRGVRSAFSSKVSAAPQAPSADAKADAKAKVKAKAVKPKPDLLGALAAEETARAAAMLAKFAPVGGAPSPMPVPTPAPQRAVVETGPVPYRAPEAAPVAATSPAQPRTNGKATATAKIPASVAPQKTMRKPEVSDRSADDATLRAEAEAAAERAIEHDRSTHGEDWWKKLKAPKEAKPVQRVDRVPMYRSQSSNEAEQCQLPTRRFKVLAQVQPVRAQPCAGAPVCGGKKSGEILRAQEESFDGWVKLAGEAGWICQVDEELGASGKKCLEALEKPRAMAVESLSKTPGRQMLEVVADDGVDLLRDPYDGALLLGRRSFGEFLLADSQTYHGWVRLSDNDGWAQAVSGSGEKLLLGIRPDELQLTQSDGQAIPEEAQKEQLAAAAEEAARKEALRQLEAAALSGNSAFFCAALEVARQKGVSKKDIAKANAMRS</sequence>
<protein>
    <submittedName>
        <fullName evidence="2">Uncharacterized protein</fullName>
    </submittedName>
</protein>
<gene>
    <name evidence="2" type="ORF">SPIL2461_LOCUS16331</name>
</gene>
<keyword evidence="3" id="KW-1185">Reference proteome</keyword>
<dbReference type="OrthoDB" id="10578978at2759"/>
<proteinExistence type="predicted"/>
<name>A0A812VKN0_SYMPI</name>
<dbReference type="Proteomes" id="UP000649617">
    <property type="component" value="Unassembled WGS sequence"/>
</dbReference>
<feature type="non-terminal residue" evidence="2">
    <location>
        <position position="444"/>
    </location>
</feature>
<reference evidence="2" key="1">
    <citation type="submission" date="2021-02" db="EMBL/GenBank/DDBJ databases">
        <authorList>
            <person name="Dougan E. K."/>
            <person name="Rhodes N."/>
            <person name="Thang M."/>
            <person name="Chan C."/>
        </authorList>
    </citation>
    <scope>NUCLEOTIDE SEQUENCE</scope>
</reference>
<organism evidence="2 3">
    <name type="scientific">Symbiodinium pilosum</name>
    <name type="common">Dinoflagellate</name>
    <dbReference type="NCBI Taxonomy" id="2952"/>
    <lineage>
        <taxon>Eukaryota</taxon>
        <taxon>Sar</taxon>
        <taxon>Alveolata</taxon>
        <taxon>Dinophyceae</taxon>
        <taxon>Suessiales</taxon>
        <taxon>Symbiodiniaceae</taxon>
        <taxon>Symbiodinium</taxon>
    </lineage>
</organism>
<evidence type="ECO:0000313" key="2">
    <source>
        <dbReference type="EMBL" id="CAE7623990.1"/>
    </source>
</evidence>
<evidence type="ECO:0000256" key="1">
    <source>
        <dbReference type="SAM" id="MobiDB-lite"/>
    </source>
</evidence>
<accession>A0A812VKN0</accession>